<accession>A0A5B1CIC6</accession>
<protein>
    <submittedName>
        <fullName evidence="1">Uncharacterized protein</fullName>
    </submittedName>
</protein>
<sequence>MILSIVRSDYGGTFPCLPSRANKPTFSVSTIWNGRPQYWNRVRFDTPNLNNPVFPYEFPKIRYASSAN</sequence>
<organism evidence="1 2">
    <name type="scientific">Rubripirellula obstinata</name>
    <dbReference type="NCBI Taxonomy" id="406547"/>
    <lineage>
        <taxon>Bacteria</taxon>
        <taxon>Pseudomonadati</taxon>
        <taxon>Planctomycetota</taxon>
        <taxon>Planctomycetia</taxon>
        <taxon>Pirellulales</taxon>
        <taxon>Pirellulaceae</taxon>
        <taxon>Rubripirellula</taxon>
    </lineage>
</organism>
<keyword evidence="2" id="KW-1185">Reference proteome</keyword>
<reference evidence="1 2" key="1">
    <citation type="submission" date="2019-08" db="EMBL/GenBank/DDBJ databases">
        <title>Deep-cultivation of Planctomycetes and their phenomic and genomic characterization uncovers novel biology.</title>
        <authorList>
            <person name="Wiegand S."/>
            <person name="Jogler M."/>
            <person name="Boedeker C."/>
            <person name="Pinto D."/>
            <person name="Vollmers J."/>
            <person name="Rivas-Marin E."/>
            <person name="Kohn T."/>
            <person name="Peeters S.H."/>
            <person name="Heuer A."/>
            <person name="Rast P."/>
            <person name="Oberbeckmann S."/>
            <person name="Bunk B."/>
            <person name="Jeske O."/>
            <person name="Meyerdierks A."/>
            <person name="Storesund J.E."/>
            <person name="Kallscheuer N."/>
            <person name="Luecker S."/>
            <person name="Lage O.M."/>
            <person name="Pohl T."/>
            <person name="Merkel B.J."/>
            <person name="Hornburger P."/>
            <person name="Mueller R.-W."/>
            <person name="Bruemmer F."/>
            <person name="Labrenz M."/>
            <person name="Spormann A.M."/>
            <person name="Op Den Camp H."/>
            <person name="Overmann J."/>
            <person name="Amann R."/>
            <person name="Jetten M.S.M."/>
            <person name="Mascher T."/>
            <person name="Medema M.H."/>
            <person name="Devos D.P."/>
            <person name="Kaster A.-K."/>
            <person name="Ovreas L."/>
            <person name="Rohde M."/>
            <person name="Galperin M.Y."/>
            <person name="Jogler C."/>
        </authorList>
    </citation>
    <scope>NUCLEOTIDE SEQUENCE [LARGE SCALE GENOMIC DNA]</scope>
    <source>
        <strain evidence="1 2">LF1</strain>
    </source>
</reference>
<gene>
    <name evidence="1" type="ORF">LF1_19810</name>
</gene>
<name>A0A5B1CIC6_9BACT</name>
<comment type="caution">
    <text evidence="1">The sequence shown here is derived from an EMBL/GenBank/DDBJ whole genome shotgun (WGS) entry which is preliminary data.</text>
</comment>
<evidence type="ECO:0000313" key="1">
    <source>
        <dbReference type="EMBL" id="KAA1259449.1"/>
    </source>
</evidence>
<dbReference type="EMBL" id="VRLW01000001">
    <property type="protein sequence ID" value="KAA1259449.1"/>
    <property type="molecule type" value="Genomic_DNA"/>
</dbReference>
<evidence type="ECO:0000313" key="2">
    <source>
        <dbReference type="Proteomes" id="UP000322699"/>
    </source>
</evidence>
<proteinExistence type="predicted"/>
<dbReference type="Proteomes" id="UP000322699">
    <property type="component" value="Unassembled WGS sequence"/>
</dbReference>
<dbReference type="AlphaFoldDB" id="A0A5B1CIC6"/>